<name>A0A5J9T5L6_9POAL</name>
<evidence type="ECO:0008006" key="4">
    <source>
        <dbReference type="Google" id="ProtNLM"/>
    </source>
</evidence>
<protein>
    <recommendedName>
        <fullName evidence="4">FBD domain-containing protein</fullName>
    </recommendedName>
</protein>
<evidence type="ECO:0000313" key="2">
    <source>
        <dbReference type="EMBL" id="TVU06693.1"/>
    </source>
</evidence>
<feature type="compositionally biased region" description="Basic and acidic residues" evidence="1">
    <location>
        <begin position="66"/>
        <end position="83"/>
    </location>
</feature>
<feature type="region of interest" description="Disordered" evidence="1">
    <location>
        <begin position="66"/>
        <end position="101"/>
    </location>
</feature>
<organism evidence="2 3">
    <name type="scientific">Eragrostis curvula</name>
    <name type="common">weeping love grass</name>
    <dbReference type="NCBI Taxonomy" id="38414"/>
    <lineage>
        <taxon>Eukaryota</taxon>
        <taxon>Viridiplantae</taxon>
        <taxon>Streptophyta</taxon>
        <taxon>Embryophyta</taxon>
        <taxon>Tracheophyta</taxon>
        <taxon>Spermatophyta</taxon>
        <taxon>Magnoliopsida</taxon>
        <taxon>Liliopsida</taxon>
        <taxon>Poales</taxon>
        <taxon>Poaceae</taxon>
        <taxon>PACMAD clade</taxon>
        <taxon>Chloridoideae</taxon>
        <taxon>Eragrostideae</taxon>
        <taxon>Eragrostidinae</taxon>
        <taxon>Eragrostis</taxon>
    </lineage>
</organism>
<evidence type="ECO:0000313" key="3">
    <source>
        <dbReference type="Proteomes" id="UP000324897"/>
    </source>
</evidence>
<feature type="compositionally biased region" description="Acidic residues" evidence="1">
    <location>
        <begin position="90"/>
        <end position="101"/>
    </location>
</feature>
<sequence>MFQKQWLWDNPLKFSHLRHLPLFFSSYPKDVERVLYLVSVLKATPFIEKLETHLHVVAVVLGVRPAEEGTSRRPGSRRKEGGGRDPLALADEEAADELGEG</sequence>
<dbReference type="Proteomes" id="UP000324897">
    <property type="component" value="Unassembled WGS sequence"/>
</dbReference>
<feature type="non-terminal residue" evidence="2">
    <location>
        <position position="1"/>
    </location>
</feature>
<dbReference type="EMBL" id="RWGY01000051">
    <property type="protein sequence ID" value="TVU06693.1"/>
    <property type="molecule type" value="Genomic_DNA"/>
</dbReference>
<keyword evidence="3" id="KW-1185">Reference proteome</keyword>
<accession>A0A5J9T5L6</accession>
<dbReference type="Gramene" id="TVU06693">
    <property type="protein sequence ID" value="TVU06693"/>
    <property type="gene ID" value="EJB05_49917"/>
</dbReference>
<proteinExistence type="predicted"/>
<evidence type="ECO:0000256" key="1">
    <source>
        <dbReference type="SAM" id="MobiDB-lite"/>
    </source>
</evidence>
<gene>
    <name evidence="2" type="ORF">EJB05_49917</name>
</gene>
<reference evidence="2 3" key="1">
    <citation type="journal article" date="2019" name="Sci. Rep.">
        <title>A high-quality genome of Eragrostis curvula grass provides insights into Poaceae evolution and supports new strategies to enhance forage quality.</title>
        <authorList>
            <person name="Carballo J."/>
            <person name="Santos B.A.C.M."/>
            <person name="Zappacosta D."/>
            <person name="Garbus I."/>
            <person name="Selva J.P."/>
            <person name="Gallo C.A."/>
            <person name="Diaz A."/>
            <person name="Albertini E."/>
            <person name="Caccamo M."/>
            <person name="Echenique V."/>
        </authorList>
    </citation>
    <scope>NUCLEOTIDE SEQUENCE [LARGE SCALE GENOMIC DNA]</scope>
    <source>
        <strain evidence="3">cv. Victoria</strain>
        <tissue evidence="2">Leaf</tissue>
    </source>
</reference>
<comment type="caution">
    <text evidence="2">The sequence shown here is derived from an EMBL/GenBank/DDBJ whole genome shotgun (WGS) entry which is preliminary data.</text>
</comment>
<dbReference type="AlphaFoldDB" id="A0A5J9T5L6"/>